<reference evidence="5 6" key="1">
    <citation type="journal article" date="2018" name="Nat. Ecol. Evol.">
        <title>Pezizomycetes genomes reveal the molecular basis of ectomycorrhizal truffle lifestyle.</title>
        <authorList>
            <person name="Murat C."/>
            <person name="Payen T."/>
            <person name="Noel B."/>
            <person name="Kuo A."/>
            <person name="Morin E."/>
            <person name="Chen J."/>
            <person name="Kohler A."/>
            <person name="Krizsan K."/>
            <person name="Balestrini R."/>
            <person name="Da Silva C."/>
            <person name="Montanini B."/>
            <person name="Hainaut M."/>
            <person name="Levati E."/>
            <person name="Barry K.W."/>
            <person name="Belfiori B."/>
            <person name="Cichocki N."/>
            <person name="Clum A."/>
            <person name="Dockter R.B."/>
            <person name="Fauchery L."/>
            <person name="Guy J."/>
            <person name="Iotti M."/>
            <person name="Le Tacon F."/>
            <person name="Lindquist E.A."/>
            <person name="Lipzen A."/>
            <person name="Malagnac F."/>
            <person name="Mello A."/>
            <person name="Molinier V."/>
            <person name="Miyauchi S."/>
            <person name="Poulain J."/>
            <person name="Riccioni C."/>
            <person name="Rubini A."/>
            <person name="Sitrit Y."/>
            <person name="Splivallo R."/>
            <person name="Traeger S."/>
            <person name="Wang M."/>
            <person name="Zifcakova L."/>
            <person name="Wipf D."/>
            <person name="Zambonelli A."/>
            <person name="Paolocci F."/>
            <person name="Nowrousian M."/>
            <person name="Ottonello S."/>
            <person name="Baldrian P."/>
            <person name="Spatafora J.W."/>
            <person name="Henrissat B."/>
            <person name="Nagy L.G."/>
            <person name="Aury J.M."/>
            <person name="Wincker P."/>
            <person name="Grigoriev I.V."/>
            <person name="Bonfante P."/>
            <person name="Martin F.M."/>
        </authorList>
    </citation>
    <scope>NUCLEOTIDE SEQUENCE [LARGE SCALE GENOMIC DNA]</scope>
    <source>
        <strain evidence="5 6">RN42</strain>
    </source>
</reference>
<feature type="domain" description="Zn(2)-C6 fungal-type" evidence="4">
    <location>
        <begin position="79"/>
        <end position="109"/>
    </location>
</feature>
<evidence type="ECO:0000256" key="3">
    <source>
        <dbReference type="SAM" id="MobiDB-lite"/>
    </source>
</evidence>
<dbReference type="STRING" id="1160509.A0A3N4IMZ0"/>
<dbReference type="AlphaFoldDB" id="A0A3N4IMZ0"/>
<organism evidence="5 6">
    <name type="scientific">Ascobolus immersus RN42</name>
    <dbReference type="NCBI Taxonomy" id="1160509"/>
    <lineage>
        <taxon>Eukaryota</taxon>
        <taxon>Fungi</taxon>
        <taxon>Dikarya</taxon>
        <taxon>Ascomycota</taxon>
        <taxon>Pezizomycotina</taxon>
        <taxon>Pezizomycetes</taxon>
        <taxon>Pezizales</taxon>
        <taxon>Ascobolaceae</taxon>
        <taxon>Ascobolus</taxon>
    </lineage>
</organism>
<evidence type="ECO:0000256" key="1">
    <source>
        <dbReference type="ARBA" id="ARBA00004123"/>
    </source>
</evidence>
<dbReference type="Pfam" id="PF00172">
    <property type="entry name" value="Zn_clus"/>
    <property type="match status" value="1"/>
</dbReference>
<feature type="region of interest" description="Disordered" evidence="3">
    <location>
        <begin position="673"/>
        <end position="693"/>
    </location>
</feature>
<dbReference type="EMBL" id="ML119646">
    <property type="protein sequence ID" value="RPA87502.1"/>
    <property type="molecule type" value="Genomic_DNA"/>
</dbReference>
<evidence type="ECO:0000259" key="4">
    <source>
        <dbReference type="PROSITE" id="PS50048"/>
    </source>
</evidence>
<dbReference type="GO" id="GO:0000976">
    <property type="term" value="F:transcription cis-regulatory region binding"/>
    <property type="evidence" value="ECO:0007669"/>
    <property type="project" value="TreeGrafter"/>
</dbReference>
<accession>A0A3N4IMZ0</accession>
<evidence type="ECO:0000256" key="2">
    <source>
        <dbReference type="ARBA" id="ARBA00023242"/>
    </source>
</evidence>
<dbReference type="PROSITE" id="PS00463">
    <property type="entry name" value="ZN2_CY6_FUNGAL_1"/>
    <property type="match status" value="1"/>
</dbReference>
<dbReference type="GO" id="GO:0005634">
    <property type="term" value="C:nucleus"/>
    <property type="evidence" value="ECO:0007669"/>
    <property type="project" value="UniProtKB-SubCell"/>
</dbReference>
<dbReference type="PROSITE" id="PS50048">
    <property type="entry name" value="ZN2_CY6_FUNGAL_2"/>
    <property type="match status" value="1"/>
</dbReference>
<dbReference type="Proteomes" id="UP000275078">
    <property type="component" value="Unassembled WGS sequence"/>
</dbReference>
<evidence type="ECO:0000313" key="5">
    <source>
        <dbReference type="EMBL" id="RPA87502.1"/>
    </source>
</evidence>
<name>A0A3N4IMZ0_ASCIM</name>
<feature type="region of interest" description="Disordered" evidence="3">
    <location>
        <begin position="17"/>
        <end position="78"/>
    </location>
</feature>
<feature type="compositionally biased region" description="Acidic residues" evidence="3">
    <location>
        <begin position="133"/>
        <end position="147"/>
    </location>
</feature>
<protein>
    <recommendedName>
        <fullName evidence="4">Zn(2)-C6 fungal-type domain-containing protein</fullName>
    </recommendedName>
</protein>
<feature type="compositionally biased region" description="Polar residues" evidence="3">
    <location>
        <begin position="17"/>
        <end position="49"/>
    </location>
</feature>
<dbReference type="Gene3D" id="4.10.240.10">
    <property type="entry name" value="Zn(2)-C6 fungal-type DNA-binding domain"/>
    <property type="match status" value="1"/>
</dbReference>
<feature type="region of interest" description="Disordered" evidence="3">
    <location>
        <begin position="111"/>
        <end position="219"/>
    </location>
</feature>
<evidence type="ECO:0000313" key="6">
    <source>
        <dbReference type="Proteomes" id="UP000275078"/>
    </source>
</evidence>
<gene>
    <name evidence="5" type="ORF">BJ508DRAFT_320515</name>
</gene>
<dbReference type="InterPro" id="IPR036864">
    <property type="entry name" value="Zn2-C6_fun-type_DNA-bd_sf"/>
</dbReference>
<dbReference type="PANTHER" id="PTHR37534:SF10">
    <property type="entry name" value="ZN(II)2CYS6 TRANSCRIPTION FACTOR (EUROFUNG)"/>
    <property type="match status" value="1"/>
</dbReference>
<dbReference type="GO" id="GO:0000981">
    <property type="term" value="F:DNA-binding transcription factor activity, RNA polymerase II-specific"/>
    <property type="evidence" value="ECO:0007669"/>
    <property type="project" value="InterPro"/>
</dbReference>
<dbReference type="PANTHER" id="PTHR37534">
    <property type="entry name" value="TRANSCRIPTIONAL ACTIVATOR PROTEIN UGA3"/>
    <property type="match status" value="1"/>
</dbReference>
<dbReference type="GO" id="GO:0045944">
    <property type="term" value="P:positive regulation of transcription by RNA polymerase II"/>
    <property type="evidence" value="ECO:0007669"/>
    <property type="project" value="TreeGrafter"/>
</dbReference>
<dbReference type="SUPFAM" id="SSF57701">
    <property type="entry name" value="Zn2/Cys6 DNA-binding domain"/>
    <property type="match status" value="1"/>
</dbReference>
<sequence length="709" mass="79522">MMGGIFTHHDLSRIATTTSPISSTNGDPNSAISPHTPFDNMTQYFSPASDSGMSSKGSRARRKSSSGSEQVKHRRTRSGCFTCRTRRVKCDETHPICERCLKGSRECTYPEVTPARTSTSSRKREKMVREESSSLDELEEEDEEEEGKEGPSDPNRLHPDSGTGPRVTRRASWTSNNDRNRKIRPPIPRKGSYDPTPSPSNIMESFPGDSSVPTSPADSVQLRHRSSVTSLASAPWAHLPNDIQFFLTYYKNRITCYHYLIKLDLSQFFKTKFLDYAVQNESLMYAVVAFSAFRASVSNRTTAFQTFVEYYDKAVSSLRASLAKDPTVATLLTILQLASFEEYLGDWGNLMQHRNAAANVILTLYTPETLAQTAEGRLVYTWFSRLDLYAAMMAGRATTLSIDWSEANRAHLQMEADKNPHCLELKADLAHARLRDLAFSVADLTALKAKNRLSPQQLEEEGRKLQEGLQNWYKVLELDHTLMMSRTTVTKQPLEADNYCPFLPVDIFVGGAFTTNMLMCDYYGLMLMLAHQMPASHEGVEKILSEYAMKICGIIGGMDVYQQNAAGWLLTVEASIALASIWVPPKPEYRAWIRKQLAQIEATGYIFPEAYRTRVAELWNDPSLKTCWSESSAIGAIIQKIGDVRDIEAPKDPGKDEVREMRAVLANLRIDTSDEHSTPGAADSPESTYNTVSVGVRGNQPMFRDIDYM</sequence>
<dbReference type="InterPro" id="IPR021858">
    <property type="entry name" value="Fun_TF"/>
</dbReference>
<keyword evidence="2" id="KW-0539">Nucleus</keyword>
<dbReference type="GO" id="GO:0008270">
    <property type="term" value="F:zinc ion binding"/>
    <property type="evidence" value="ECO:0007669"/>
    <property type="project" value="InterPro"/>
</dbReference>
<dbReference type="InterPro" id="IPR001138">
    <property type="entry name" value="Zn2Cys6_DnaBD"/>
</dbReference>
<dbReference type="SMART" id="SM00066">
    <property type="entry name" value="GAL4"/>
    <property type="match status" value="1"/>
</dbReference>
<proteinExistence type="predicted"/>
<dbReference type="OrthoDB" id="5278208at2759"/>
<comment type="subcellular location">
    <subcellularLocation>
        <location evidence="1">Nucleus</location>
    </subcellularLocation>
</comment>
<keyword evidence="6" id="KW-1185">Reference proteome</keyword>
<dbReference type="CDD" id="cd00067">
    <property type="entry name" value="GAL4"/>
    <property type="match status" value="1"/>
</dbReference>
<feature type="compositionally biased region" description="Basic and acidic residues" evidence="3">
    <location>
        <begin position="148"/>
        <end position="159"/>
    </location>
</feature>
<dbReference type="Pfam" id="PF11951">
    <property type="entry name" value="Fungal_trans_2"/>
    <property type="match status" value="1"/>
</dbReference>